<dbReference type="InterPro" id="IPR036928">
    <property type="entry name" value="AS_sf"/>
</dbReference>
<name>A0AAD3TX09_9TREE</name>
<dbReference type="Gene3D" id="3.90.1300.10">
    <property type="entry name" value="Amidase signature (AS) domain"/>
    <property type="match status" value="1"/>
</dbReference>
<dbReference type="PIRSF" id="PIRSF001221">
    <property type="entry name" value="Amidase_fungi"/>
    <property type="match status" value="1"/>
</dbReference>
<proteinExistence type="inferred from homology"/>
<dbReference type="SUPFAM" id="SSF75304">
    <property type="entry name" value="Amidase signature (AS) enzymes"/>
    <property type="match status" value="1"/>
</dbReference>
<dbReference type="GO" id="GO:0004040">
    <property type="term" value="F:amidase activity"/>
    <property type="evidence" value="ECO:0007669"/>
    <property type="project" value="UniProtKB-EC"/>
</dbReference>
<gene>
    <name evidence="8" type="ORF">CspeluHIS016_0500920</name>
</gene>
<feature type="binding site" evidence="6">
    <location>
        <position position="205"/>
    </location>
    <ligand>
        <name>substrate</name>
    </ligand>
</feature>
<dbReference type="PROSITE" id="PS00571">
    <property type="entry name" value="AMIDASES"/>
    <property type="match status" value="1"/>
</dbReference>
<feature type="active site" description="Acyl-ester intermediate" evidence="5">
    <location>
        <position position="229"/>
    </location>
</feature>
<reference evidence="8" key="2">
    <citation type="submission" date="2023-06" db="EMBL/GenBank/DDBJ databases">
        <authorList>
            <person name="Kobayashi Y."/>
            <person name="Kayamori A."/>
            <person name="Aoki K."/>
            <person name="Shiwa Y."/>
            <person name="Fujita N."/>
            <person name="Sugita T."/>
            <person name="Iwasaki W."/>
            <person name="Tanaka N."/>
            <person name="Takashima M."/>
        </authorList>
    </citation>
    <scope>NUCLEOTIDE SEQUENCE</scope>
    <source>
        <strain evidence="8">HIS016</strain>
    </source>
</reference>
<feature type="domain" description="Amidase" evidence="7">
    <location>
        <begin position="75"/>
        <end position="530"/>
    </location>
</feature>
<dbReference type="PANTHER" id="PTHR46072:SF11">
    <property type="entry name" value="AMIDASE-RELATED"/>
    <property type="match status" value="1"/>
</dbReference>
<feature type="binding site" evidence="6">
    <location>
        <begin position="226"/>
        <end position="229"/>
    </location>
    <ligand>
        <name>substrate</name>
    </ligand>
</feature>
<protein>
    <recommendedName>
        <fullName evidence="3">amidase</fullName>
        <ecNumber evidence="3">3.5.1.4</ecNumber>
    </recommendedName>
</protein>
<dbReference type="AlphaFoldDB" id="A0AAD3TX09"/>
<evidence type="ECO:0000256" key="1">
    <source>
        <dbReference type="ARBA" id="ARBA00001311"/>
    </source>
</evidence>
<dbReference type="InterPro" id="IPR020556">
    <property type="entry name" value="Amidase_CS"/>
</dbReference>
<organism evidence="8 9">
    <name type="scientific">Cutaneotrichosporon spelunceum</name>
    <dbReference type="NCBI Taxonomy" id="1672016"/>
    <lineage>
        <taxon>Eukaryota</taxon>
        <taxon>Fungi</taxon>
        <taxon>Dikarya</taxon>
        <taxon>Basidiomycota</taxon>
        <taxon>Agaricomycotina</taxon>
        <taxon>Tremellomycetes</taxon>
        <taxon>Trichosporonales</taxon>
        <taxon>Trichosporonaceae</taxon>
        <taxon>Cutaneotrichosporon</taxon>
    </lineage>
</organism>
<comment type="caution">
    <text evidence="8">The sequence shown here is derived from an EMBL/GenBank/DDBJ whole genome shotgun (WGS) entry which is preliminary data.</text>
</comment>
<evidence type="ECO:0000256" key="5">
    <source>
        <dbReference type="PIRSR" id="PIRSR001221-1"/>
    </source>
</evidence>
<dbReference type="EC" id="3.5.1.4" evidence="3"/>
<evidence type="ECO:0000259" key="7">
    <source>
        <dbReference type="Pfam" id="PF01425"/>
    </source>
</evidence>
<reference evidence="8" key="1">
    <citation type="journal article" date="2023" name="BMC Genomics">
        <title>Chromosome-level genome assemblies of Cutaneotrichosporon spp. (Trichosporonales, Basidiomycota) reveal imbalanced evolution between nucleotide sequences and chromosome synteny.</title>
        <authorList>
            <person name="Kobayashi Y."/>
            <person name="Kayamori A."/>
            <person name="Aoki K."/>
            <person name="Shiwa Y."/>
            <person name="Matsutani M."/>
            <person name="Fujita N."/>
            <person name="Sugita T."/>
            <person name="Iwasaki W."/>
            <person name="Tanaka N."/>
            <person name="Takashima M."/>
        </authorList>
    </citation>
    <scope>NUCLEOTIDE SEQUENCE</scope>
    <source>
        <strain evidence="8">HIS016</strain>
    </source>
</reference>
<keyword evidence="4" id="KW-0378">Hydrolase</keyword>
<feature type="binding site" evidence="6">
    <location>
        <position position="179"/>
    </location>
    <ligand>
        <name>substrate</name>
    </ligand>
</feature>
<comment type="similarity">
    <text evidence="2">Belongs to the amidase family.</text>
</comment>
<evidence type="ECO:0000313" key="9">
    <source>
        <dbReference type="Proteomes" id="UP001222932"/>
    </source>
</evidence>
<evidence type="ECO:0000256" key="6">
    <source>
        <dbReference type="PIRSR" id="PIRSR001221-2"/>
    </source>
</evidence>
<comment type="catalytic activity">
    <reaction evidence="1">
        <text>a monocarboxylic acid amide + H2O = a monocarboxylate + NH4(+)</text>
        <dbReference type="Rhea" id="RHEA:12020"/>
        <dbReference type="ChEBI" id="CHEBI:15377"/>
        <dbReference type="ChEBI" id="CHEBI:28938"/>
        <dbReference type="ChEBI" id="CHEBI:35757"/>
        <dbReference type="ChEBI" id="CHEBI:83628"/>
        <dbReference type="EC" id="3.5.1.4"/>
    </reaction>
</comment>
<dbReference type="Pfam" id="PF01425">
    <property type="entry name" value="Amidase"/>
    <property type="match status" value="1"/>
</dbReference>
<dbReference type="EMBL" id="BTCM01000005">
    <property type="protein sequence ID" value="GMK58060.1"/>
    <property type="molecule type" value="Genomic_DNA"/>
</dbReference>
<evidence type="ECO:0000256" key="3">
    <source>
        <dbReference type="ARBA" id="ARBA00012922"/>
    </source>
</evidence>
<evidence type="ECO:0000256" key="4">
    <source>
        <dbReference type="ARBA" id="ARBA00022801"/>
    </source>
</evidence>
<dbReference type="PANTHER" id="PTHR46072">
    <property type="entry name" value="AMIDASE-RELATED-RELATED"/>
    <property type="match status" value="1"/>
</dbReference>
<dbReference type="InterPro" id="IPR023631">
    <property type="entry name" value="Amidase_dom"/>
</dbReference>
<accession>A0AAD3TX09</accession>
<feature type="active site" description="Charge relay system" evidence="5">
    <location>
        <position position="205"/>
    </location>
</feature>
<feature type="active site" description="Charge relay system" evidence="5">
    <location>
        <position position="130"/>
    </location>
</feature>
<keyword evidence="9" id="KW-1185">Reference proteome</keyword>
<evidence type="ECO:0000313" key="8">
    <source>
        <dbReference type="EMBL" id="GMK58060.1"/>
    </source>
</evidence>
<dbReference type="Proteomes" id="UP001222932">
    <property type="component" value="Unassembled WGS sequence"/>
</dbReference>
<sequence>MTQRKTWEDVAAAKQAARAAAIPAEWTIEVSATANVMSVPATCGVLTPAEVKITETTAGPLVKKLLARELTSEAVVTAFCKRAAIAQQLTNCLTEVWFDSAIAEAREIDAEYARTGTPRGPLHGLPMSLKDNVNVKGFDTTIGYIAHCGQPASDDAVIAKALRAAGAVLFCKTNVPTAMLMAETYNNVWGYTPNPHNAAYGAGGSSGGEGALVALRGSPLGTGTDIGGSIRIPCAVNGLFGIKPAAGRFPLMGGRPGLAGQEAIKSVIGPMSPDLEGLELWSKAILAAKPWETDPAVYKLPWREVDVPEKLCFGMVMDDGVIAPTPAITRVLKETRAALEAAGHTVVEWQPYQINRALDLFFALIKGDGGVTISDTIKGEIPEPFPVGLAQFEAAAEAARANPPTVNELWKTQAARQAYLAESLAHWQATRTLSPTGRPFDGVIAPIAPYPAAKRYKFPIREGTYTFVWNLADQTSLAFPAGSVRSSDVGEIGRAYRSQDEKNAWDNYDVLGLEGMPVGLQLVVPRHEEELAIRLGGVVMDAIGSHELVDKLGGVAVGDKQ</sequence>
<evidence type="ECO:0000256" key="2">
    <source>
        <dbReference type="ARBA" id="ARBA00009199"/>
    </source>
</evidence>